<dbReference type="KEGG" id="tsn:W908_01880"/>
<dbReference type="PANTHER" id="PTHR46211:SF1">
    <property type="entry name" value="GLYCEROPHOSPHODIESTER PHOSPHODIESTERASE, CYTOPLASMIC"/>
    <property type="match status" value="1"/>
</dbReference>
<keyword evidence="3" id="KW-1185">Reference proteome</keyword>
<dbReference type="InterPro" id="IPR030395">
    <property type="entry name" value="GP_PDE_dom"/>
</dbReference>
<reference evidence="2 3" key="1">
    <citation type="journal article" date="2015" name="Genome Announc.">
        <title>Genome Sequence of 'Candidatus Thioglobus singularis' Strain PS1, a Mixotroph from the SUP05 Clade of Marine Gammaproteobacteria.</title>
        <authorList>
            <person name="Marshall K.T."/>
            <person name="Morris R.M."/>
        </authorList>
    </citation>
    <scope>NUCLEOTIDE SEQUENCE [LARGE SCALE GENOMIC DNA]</scope>
    <source>
        <strain evidence="2 3">PS1</strain>
    </source>
</reference>
<dbReference type="PATRIC" id="fig|1125411.7.peg.372"/>
<dbReference type="Pfam" id="PF03009">
    <property type="entry name" value="GDPD"/>
    <property type="match status" value="1"/>
</dbReference>
<dbReference type="PANTHER" id="PTHR46211">
    <property type="entry name" value="GLYCEROPHOSPHORYL DIESTER PHOSPHODIESTERASE"/>
    <property type="match status" value="1"/>
</dbReference>
<dbReference type="CDD" id="cd08582">
    <property type="entry name" value="GDPD_like_2"/>
    <property type="match status" value="1"/>
</dbReference>
<dbReference type="GO" id="GO:0008081">
    <property type="term" value="F:phosphoric diester hydrolase activity"/>
    <property type="evidence" value="ECO:0007669"/>
    <property type="project" value="InterPro"/>
</dbReference>
<proteinExistence type="predicted"/>
<feature type="domain" description="GP-PDE" evidence="1">
    <location>
        <begin position="1"/>
        <end position="234"/>
    </location>
</feature>
<dbReference type="EMBL" id="CP006911">
    <property type="protein sequence ID" value="ALE02619.1"/>
    <property type="molecule type" value="Genomic_DNA"/>
</dbReference>
<dbReference type="PROSITE" id="PS51704">
    <property type="entry name" value="GP_PDE"/>
    <property type="match status" value="1"/>
</dbReference>
<evidence type="ECO:0000313" key="3">
    <source>
        <dbReference type="Proteomes" id="UP000068905"/>
    </source>
</evidence>
<dbReference type="RefSeq" id="WP_020028358.1">
    <property type="nucleotide sequence ID" value="NZ_CP006911.1"/>
</dbReference>
<dbReference type="Gene3D" id="3.20.20.190">
    <property type="entry name" value="Phosphatidylinositol (PI) phosphodiesterase"/>
    <property type="match status" value="1"/>
</dbReference>
<dbReference type="STRING" id="1125411.W908_01880"/>
<evidence type="ECO:0000259" key="1">
    <source>
        <dbReference type="PROSITE" id="PS51704"/>
    </source>
</evidence>
<name>A0A0M4LER8_9GAMM</name>
<dbReference type="GO" id="GO:0006629">
    <property type="term" value="P:lipid metabolic process"/>
    <property type="evidence" value="ECO:0007669"/>
    <property type="project" value="InterPro"/>
</dbReference>
<evidence type="ECO:0000313" key="2">
    <source>
        <dbReference type="EMBL" id="ALE02619.1"/>
    </source>
</evidence>
<dbReference type="InterPro" id="IPR017946">
    <property type="entry name" value="PLC-like_Pdiesterase_TIM-brl"/>
</dbReference>
<accession>A0A0M4LER8</accession>
<organism evidence="2 3">
    <name type="scientific">Candidatus Pseudothioglobus singularis PS1</name>
    <dbReference type="NCBI Taxonomy" id="1125411"/>
    <lineage>
        <taxon>Bacteria</taxon>
        <taxon>Pseudomonadati</taxon>
        <taxon>Pseudomonadota</taxon>
        <taxon>Gammaproteobacteria</taxon>
        <taxon>Candidatus Pseudothioglobaceae</taxon>
        <taxon>Candidatus Pseudothioglobus</taxon>
    </lineage>
</organism>
<dbReference type="SUPFAM" id="SSF51695">
    <property type="entry name" value="PLC-like phosphodiesterases"/>
    <property type="match status" value="1"/>
</dbReference>
<dbReference type="AlphaFoldDB" id="A0A0M4LER8"/>
<dbReference type="OrthoDB" id="9795622at2"/>
<sequence>MIIAHRGVSFTFPENSLPAFEASWELGVDGIEGDFHLTKDGEIICIHDDDTERVCNTKAVIHNSTLKDLKELELSSKGDSNLNLKIPTLSEVIQSAPKGKKIFIEIKCGPEILSPLLNQLSNSEMSPDDIVVISFHSDVIKELKALNPVYKGFFLYSCEDGRDFDRLIDEALEINANGISTDNESSKLFVDKVIDAGLEYHSWTIDDADIALKLIEWGASSITTNDPESIMKRIKG</sequence>
<protein>
    <recommendedName>
        <fullName evidence="1">GP-PDE domain-containing protein</fullName>
    </recommendedName>
</protein>
<dbReference type="Proteomes" id="UP000068905">
    <property type="component" value="Chromosome"/>
</dbReference>
<gene>
    <name evidence="2" type="ORF">W908_01880</name>
</gene>